<evidence type="ECO:0000259" key="3">
    <source>
        <dbReference type="Pfam" id="PF23168"/>
    </source>
</evidence>
<evidence type="ECO:0000313" key="5">
    <source>
        <dbReference type="Proteomes" id="UP000694560"/>
    </source>
</evidence>
<name>A0A8C5TAV8_9PASS</name>
<evidence type="ECO:0000259" key="2">
    <source>
        <dbReference type="Pfam" id="PF11515"/>
    </source>
</evidence>
<feature type="region of interest" description="Disordered" evidence="1">
    <location>
        <begin position="88"/>
        <end position="108"/>
    </location>
</feature>
<evidence type="ECO:0000256" key="1">
    <source>
        <dbReference type="SAM" id="MobiDB-lite"/>
    </source>
</evidence>
<accession>A0A8C5TAV8</accession>
<dbReference type="Gene3D" id="2.30.30.30">
    <property type="match status" value="1"/>
</dbReference>
<dbReference type="InterPro" id="IPR045093">
    <property type="entry name" value="Cullin"/>
</dbReference>
<reference evidence="4" key="1">
    <citation type="submission" date="2025-08" db="UniProtKB">
        <authorList>
            <consortium name="Ensembl"/>
        </authorList>
    </citation>
    <scope>IDENTIFICATION</scope>
</reference>
<protein>
    <recommendedName>
        <fullName evidence="6">Cullin-9</fullName>
    </recommendedName>
</protein>
<dbReference type="Pfam" id="PF11515">
    <property type="entry name" value="Cul7"/>
    <property type="match status" value="1"/>
</dbReference>
<dbReference type="PANTHER" id="PTHR22771">
    <property type="entry name" value="CULLIN AND GALACTOSE-BINDING DOMAIN-CONTAINING"/>
    <property type="match status" value="1"/>
</dbReference>
<dbReference type="Ensembl" id="ENSMCST00000004993.1">
    <property type="protein sequence ID" value="ENSMCSP00000004880.1"/>
    <property type="gene ID" value="ENSMCSG00000003502.1"/>
</dbReference>
<dbReference type="SUPFAM" id="SSF63748">
    <property type="entry name" value="Tudor/PWWP/MBT"/>
    <property type="match status" value="1"/>
</dbReference>
<dbReference type="OrthoDB" id="9908599at2759"/>
<dbReference type="InterPro" id="IPR014722">
    <property type="entry name" value="Rib_uL2_dom2"/>
</dbReference>
<proteinExistence type="predicted"/>
<dbReference type="Pfam" id="PF23168">
    <property type="entry name" value="CUL7_CUL9_N"/>
    <property type="match status" value="1"/>
</dbReference>
<feature type="domain" description="CUL7/CUL9 N-terminal" evidence="3">
    <location>
        <begin position="6"/>
        <end position="93"/>
    </location>
</feature>
<dbReference type="PANTHER" id="PTHR22771:SF4">
    <property type="entry name" value="CULLIN 7-RELATED"/>
    <property type="match status" value="1"/>
</dbReference>
<feature type="domain" description="CPH" evidence="2">
    <location>
        <begin position="330"/>
        <end position="404"/>
    </location>
</feature>
<keyword evidence="5" id="KW-1185">Reference proteome</keyword>
<organism evidence="4 5">
    <name type="scientific">Malurus cyaneus samueli</name>
    <dbReference type="NCBI Taxonomy" id="2593467"/>
    <lineage>
        <taxon>Eukaryota</taxon>
        <taxon>Metazoa</taxon>
        <taxon>Chordata</taxon>
        <taxon>Craniata</taxon>
        <taxon>Vertebrata</taxon>
        <taxon>Euteleostomi</taxon>
        <taxon>Archelosauria</taxon>
        <taxon>Archosauria</taxon>
        <taxon>Dinosauria</taxon>
        <taxon>Saurischia</taxon>
        <taxon>Theropoda</taxon>
        <taxon>Coelurosauria</taxon>
        <taxon>Aves</taxon>
        <taxon>Neognathae</taxon>
        <taxon>Neoaves</taxon>
        <taxon>Telluraves</taxon>
        <taxon>Australaves</taxon>
        <taxon>Passeriformes</taxon>
        <taxon>Meliphagoidea</taxon>
        <taxon>Maluridae</taxon>
        <taxon>Malurus</taxon>
    </lineage>
</organism>
<dbReference type="InterPro" id="IPR021097">
    <property type="entry name" value="CPH_domain"/>
</dbReference>
<feature type="compositionally biased region" description="Basic and acidic residues" evidence="1">
    <location>
        <begin position="88"/>
        <end position="98"/>
    </location>
</feature>
<dbReference type="InterPro" id="IPR055486">
    <property type="entry name" value="CUL7/CUL9_N"/>
</dbReference>
<reference evidence="4" key="2">
    <citation type="submission" date="2025-09" db="UniProtKB">
        <authorList>
            <consortium name="Ensembl"/>
        </authorList>
    </citation>
    <scope>IDENTIFICATION</scope>
</reference>
<dbReference type="AlphaFoldDB" id="A0A8C5TAV8"/>
<evidence type="ECO:0000313" key="4">
    <source>
        <dbReference type="Ensembl" id="ENSMCSP00000004880.1"/>
    </source>
</evidence>
<sequence>MVNEKHNGSLLVQLGPRLQAYPEELLRQRRGHAGRPEYLVRWSVVSLEERAAGGGGASCTESEAESISMWMSADEVCASCPALLGHGRPEGPRPKEEEAPGAAAAPPDEASLLEMEADVRSLVRRARRQLAQAGTPEGSVLSTVQVLSAYAAIGSLAGAFRDTGALELLTAVLCHREKRIRRAAGEMLRALAAHDAGSRAHVLLSLSQQDGIEQHLDFDSRCTLLELFAEITSSAEHCMSFEGIHLPQVMLFVLVKRYLRVTSLLDKLSGGVELGEESPVPEERSRVKEEFEFSMAMASLISELVHAMGWSHGHTAEPLPRRELQPRGAHFASSSDYVEYLQAHLVPGMRVRLLEDCGDVRAGEEGEFLQSTNSILDLFCPQVLWQSTGRTCWMRWHILEIIGFGDQCEDRAAQEKELTRLSQPWSSRTSLRLPEAAEGLSRAEWWELLFFVRKLEAQEQKEITCLIQQHQGEQVDEEALMLLSVPAELAQEVLRALEQRCQGSSLRDLRGSRVYARYCLGGGSPAVSSEGDGPGGTVAEVMEDDLSAAPGPPRARSVAEKSDSELFSELCEREGLFFPELTEEQSKGNVSLHAGARARGWKRRCSCTGQALGRAWGSEVWGS</sequence>
<evidence type="ECO:0008006" key="6">
    <source>
        <dbReference type="Google" id="ProtNLM"/>
    </source>
</evidence>
<dbReference type="Proteomes" id="UP000694560">
    <property type="component" value="Unplaced"/>
</dbReference>